<reference evidence="3" key="1">
    <citation type="journal article" date="2019" name="Curr. Biol.">
        <title>Genome Sequence of Striga asiatica Provides Insight into the Evolution of Plant Parasitism.</title>
        <authorList>
            <person name="Yoshida S."/>
            <person name="Kim S."/>
            <person name="Wafula E.K."/>
            <person name="Tanskanen J."/>
            <person name="Kim Y.M."/>
            <person name="Honaas L."/>
            <person name="Yang Z."/>
            <person name="Spallek T."/>
            <person name="Conn C.E."/>
            <person name="Ichihashi Y."/>
            <person name="Cheong K."/>
            <person name="Cui S."/>
            <person name="Der J.P."/>
            <person name="Gundlach H."/>
            <person name="Jiao Y."/>
            <person name="Hori C."/>
            <person name="Ishida J.K."/>
            <person name="Kasahara H."/>
            <person name="Kiba T."/>
            <person name="Kim M.S."/>
            <person name="Koo N."/>
            <person name="Laohavisit A."/>
            <person name="Lee Y.H."/>
            <person name="Lumba S."/>
            <person name="McCourt P."/>
            <person name="Mortimer J.C."/>
            <person name="Mutuku J.M."/>
            <person name="Nomura T."/>
            <person name="Sasaki-Sekimoto Y."/>
            <person name="Seto Y."/>
            <person name="Wang Y."/>
            <person name="Wakatake T."/>
            <person name="Sakakibara H."/>
            <person name="Demura T."/>
            <person name="Yamaguchi S."/>
            <person name="Yoneyama K."/>
            <person name="Manabe R.I."/>
            <person name="Nelson D.C."/>
            <person name="Schulman A.H."/>
            <person name="Timko M.P."/>
            <person name="dePamphilis C.W."/>
            <person name="Choi D."/>
            <person name="Shirasu K."/>
        </authorList>
    </citation>
    <scope>NUCLEOTIDE SEQUENCE [LARGE SCALE GENOMIC DNA]</scope>
    <source>
        <strain evidence="3">cv. UVA1</strain>
    </source>
</reference>
<keyword evidence="2" id="KW-0804">Transcription</keyword>
<feature type="compositionally biased region" description="Low complexity" evidence="1">
    <location>
        <begin position="141"/>
        <end position="153"/>
    </location>
</feature>
<dbReference type="AlphaFoldDB" id="A0A5A7QRN2"/>
<gene>
    <name evidence="2" type="ORF">STAS_25010</name>
</gene>
<feature type="compositionally biased region" description="Polar residues" evidence="1">
    <location>
        <begin position="99"/>
        <end position="111"/>
    </location>
</feature>
<evidence type="ECO:0000313" key="2">
    <source>
        <dbReference type="EMBL" id="GER47870.1"/>
    </source>
</evidence>
<comment type="caution">
    <text evidence="2">The sequence shown here is derived from an EMBL/GenBank/DDBJ whole genome shotgun (WGS) entry which is preliminary data.</text>
</comment>
<name>A0A5A7QRN2_STRAF</name>
<dbReference type="EMBL" id="BKCP01008070">
    <property type="protein sequence ID" value="GER47870.1"/>
    <property type="molecule type" value="Genomic_DNA"/>
</dbReference>
<feature type="region of interest" description="Disordered" evidence="1">
    <location>
        <begin position="60"/>
        <end position="163"/>
    </location>
</feature>
<feature type="compositionally biased region" description="Pro residues" evidence="1">
    <location>
        <begin position="81"/>
        <end position="90"/>
    </location>
</feature>
<accession>A0A5A7QRN2</accession>
<evidence type="ECO:0000313" key="3">
    <source>
        <dbReference type="Proteomes" id="UP000325081"/>
    </source>
</evidence>
<dbReference type="GO" id="GO:0000428">
    <property type="term" value="C:DNA-directed RNA polymerase complex"/>
    <property type="evidence" value="ECO:0007669"/>
    <property type="project" value="UniProtKB-KW"/>
</dbReference>
<dbReference type="Proteomes" id="UP000325081">
    <property type="component" value="Unassembled WGS sequence"/>
</dbReference>
<keyword evidence="2" id="KW-0240">DNA-directed RNA polymerase</keyword>
<feature type="compositionally biased region" description="Basic and acidic residues" evidence="1">
    <location>
        <begin position="154"/>
        <end position="163"/>
    </location>
</feature>
<organism evidence="2 3">
    <name type="scientific">Striga asiatica</name>
    <name type="common">Asiatic witchweed</name>
    <name type="synonym">Buchnera asiatica</name>
    <dbReference type="NCBI Taxonomy" id="4170"/>
    <lineage>
        <taxon>Eukaryota</taxon>
        <taxon>Viridiplantae</taxon>
        <taxon>Streptophyta</taxon>
        <taxon>Embryophyta</taxon>
        <taxon>Tracheophyta</taxon>
        <taxon>Spermatophyta</taxon>
        <taxon>Magnoliopsida</taxon>
        <taxon>eudicotyledons</taxon>
        <taxon>Gunneridae</taxon>
        <taxon>Pentapetalae</taxon>
        <taxon>asterids</taxon>
        <taxon>lamiids</taxon>
        <taxon>Lamiales</taxon>
        <taxon>Orobanchaceae</taxon>
        <taxon>Buchnereae</taxon>
        <taxon>Striga</taxon>
    </lineage>
</organism>
<sequence length="163" mass="18045">MTEQNSEIPTRFRVLRLLVQHVTRYRHQIRPVSVRRVIHRHQILFVQVQHRIFLGDTCGGHGKEARSSSIYQSGPSTPQISPTPPPPLKPSPSSTQLSHSQPFPSPTSAYSIKTLLRLSHKHKAPSPKAPAHVHAGTALSPPNNATNPNPNRPSDFRTKTSSA</sequence>
<keyword evidence="3" id="KW-1185">Reference proteome</keyword>
<proteinExistence type="predicted"/>
<protein>
    <submittedName>
        <fullName evidence="2">DNA-directed RNA polymerase II subunit RPB1</fullName>
    </submittedName>
</protein>
<evidence type="ECO:0000256" key="1">
    <source>
        <dbReference type="SAM" id="MobiDB-lite"/>
    </source>
</evidence>